<reference evidence="2 3" key="1">
    <citation type="journal article" date="2005" name="Nat. Biotechnol.">
        <title>The genome sequence of the ethanologenic bacterium Zymomonas mobilis ZM4.</title>
        <authorList>
            <person name="Seo J.S."/>
            <person name="Chong H."/>
            <person name="Park H.S."/>
            <person name="Yoon K.O."/>
            <person name="Jung C."/>
            <person name="Kim J.J."/>
            <person name="Hong J.H."/>
            <person name="Kim H."/>
            <person name="Kim J.H."/>
            <person name="Kil J.I."/>
            <person name="Park C.J."/>
            <person name="Oh H.M."/>
            <person name="Lee J.S."/>
            <person name="Jin S.J."/>
            <person name="Um H.W."/>
            <person name="Lee H.J."/>
            <person name="Oh S.J."/>
            <person name="Kim J.Y."/>
            <person name="Kang H.L."/>
            <person name="Lee S.Y."/>
            <person name="Lee K.J."/>
            <person name="Kang H.S."/>
        </authorList>
    </citation>
    <scope>NUCLEOTIDE SEQUENCE [LARGE SCALE GENOMIC DNA]</scope>
    <source>
        <strain evidence="3">ATCC 31821 / ZM4 / CP4</strain>
    </source>
</reference>
<sequence length="153" mass="16339">MSLQSVKIFLSEYAPDIEVAELDANLATVTLAAQALGVVDGQIAKTLSMRVGEEVIVLVMRGDARIDNRKFKQQFGTKARMLEASDVERITGHPVGGVCPFGLAQPLRIFCDVSLKAFSEVFPAGGAPNAAIRVAPERMAALVGAQWVDIAQV</sequence>
<dbReference type="PANTHER" id="PTHR30411:SF1">
    <property type="entry name" value="CYTOPLASMIC PROTEIN"/>
    <property type="match status" value="1"/>
</dbReference>
<keyword evidence="3" id="KW-1185">Reference proteome</keyword>
<dbReference type="CDD" id="cd04333">
    <property type="entry name" value="ProX_deacylase"/>
    <property type="match status" value="1"/>
</dbReference>
<dbReference type="Pfam" id="PF04073">
    <property type="entry name" value="tRNA_edit"/>
    <property type="match status" value="1"/>
</dbReference>
<evidence type="ECO:0000259" key="1">
    <source>
        <dbReference type="Pfam" id="PF04073"/>
    </source>
</evidence>
<proteinExistence type="predicted"/>
<dbReference type="RefSeq" id="WP_011241671.1">
    <property type="nucleotide sequence ID" value="NC_006526.2"/>
</dbReference>
<organism evidence="2 3">
    <name type="scientific">Zymomonas mobilis subsp. mobilis (strain ATCC 31821 / ZM4 / CP4)</name>
    <dbReference type="NCBI Taxonomy" id="264203"/>
    <lineage>
        <taxon>Bacteria</taxon>
        <taxon>Pseudomonadati</taxon>
        <taxon>Pseudomonadota</taxon>
        <taxon>Alphaproteobacteria</taxon>
        <taxon>Sphingomonadales</taxon>
        <taxon>Zymomonadaceae</taxon>
        <taxon>Zymomonas</taxon>
    </lineage>
</organism>
<dbReference type="InterPro" id="IPR007214">
    <property type="entry name" value="YbaK/aa-tRNA-synth-assoc-dom"/>
</dbReference>
<accession>Q5NL38</accession>
<dbReference type="GO" id="GO:0002161">
    <property type="term" value="F:aminoacyl-tRNA deacylase activity"/>
    <property type="evidence" value="ECO:0007669"/>
    <property type="project" value="InterPro"/>
</dbReference>
<protein>
    <submittedName>
        <fullName evidence="2">YbaK/prolyl-tRNA synthetase associated region</fullName>
    </submittedName>
</protein>
<evidence type="ECO:0000313" key="3">
    <source>
        <dbReference type="Proteomes" id="UP000001173"/>
    </source>
</evidence>
<dbReference type="InterPro" id="IPR036754">
    <property type="entry name" value="YbaK/aa-tRNA-synt-asso_dom_sf"/>
</dbReference>
<dbReference type="AlphaFoldDB" id="Q5NL38"/>
<name>Q5NL38_ZYMMO</name>
<dbReference type="PANTHER" id="PTHR30411">
    <property type="entry name" value="CYTOPLASMIC PROTEIN"/>
    <property type="match status" value="1"/>
</dbReference>
<gene>
    <name evidence="2" type="ordered locus">ZMO1948</name>
</gene>
<dbReference type="Gene3D" id="3.90.960.10">
    <property type="entry name" value="YbaK/aminoacyl-tRNA synthetase-associated domain"/>
    <property type="match status" value="1"/>
</dbReference>
<dbReference type="KEGG" id="zmo:ZMO1948"/>
<feature type="domain" description="YbaK/aminoacyl-tRNA synthetase-associated" evidence="1">
    <location>
        <begin position="25"/>
        <end position="139"/>
    </location>
</feature>
<dbReference type="EMBL" id="AE008692">
    <property type="protein sequence ID" value="AAV90572.1"/>
    <property type="molecule type" value="Genomic_DNA"/>
</dbReference>
<dbReference type="Proteomes" id="UP000001173">
    <property type="component" value="Chromosome"/>
</dbReference>
<dbReference type="eggNOG" id="COG2606">
    <property type="taxonomic scope" value="Bacteria"/>
</dbReference>
<evidence type="ECO:0000313" key="2">
    <source>
        <dbReference type="EMBL" id="AAV90572.1"/>
    </source>
</evidence>
<dbReference type="SUPFAM" id="SSF55826">
    <property type="entry name" value="YbaK/ProRS associated domain"/>
    <property type="match status" value="1"/>
</dbReference>
<reference evidence="2 3" key="2">
    <citation type="journal article" date="2009" name="Nat. Biotechnol.">
        <title>Improved genome annotation for Zymomonas mobilis.</title>
        <authorList>
            <person name="Yang S."/>
            <person name="Pappas K.M."/>
            <person name="Hauser L.J."/>
            <person name="Land M.L."/>
            <person name="Chen G.L."/>
            <person name="Hurst G.B."/>
            <person name="Pan C."/>
            <person name="Kouvelis V.N."/>
            <person name="Typas M.A."/>
            <person name="Pelletier D.A."/>
            <person name="Klingeman D.M."/>
            <person name="Chang Y.J."/>
            <person name="Samatova N.F."/>
            <person name="Brown S.D."/>
        </authorList>
    </citation>
    <scope>NUCLEOTIDE SEQUENCE [LARGE SCALE GENOMIC DNA]</scope>
    <source>
        <strain evidence="3">ATCC 31821 / ZM4 / CP4</strain>
    </source>
</reference>
<dbReference type="HOGENOM" id="CLU_094875_0_3_5"/>
<dbReference type="STRING" id="264203.ZMO1948"/>